<evidence type="ECO:0000256" key="1">
    <source>
        <dbReference type="ARBA" id="ARBA00022531"/>
    </source>
</evidence>
<comment type="similarity">
    <text evidence="5">Belongs to the RuBisCO small chain family.</text>
</comment>
<comment type="subunit">
    <text evidence="4 5">Heterohexadecamer of 8 large and 8 small subunits.</text>
</comment>
<comment type="function">
    <text evidence="6">RuBisCO catalyzes two reactions: the carboxylation of D-ribulose 1,5-bisphosphate, the primary event in carbon dioxide fixation, as well as the oxidative fragmentation of the pentose substrate. Both reactions occur simultaneously and in competition at the same active site. Although the small subunit is not catalytic it is essential for maximal activity.</text>
</comment>
<dbReference type="RefSeq" id="YP_009497620.1">
    <property type="nucleotide sequence ID" value="NC_038008.1"/>
</dbReference>
<evidence type="ECO:0000256" key="6">
    <source>
        <dbReference type="HAMAP-Rule" id="MF_00860"/>
    </source>
</evidence>
<dbReference type="EMBL" id="MG755807">
    <property type="protein sequence ID" value="AWT40333.1"/>
    <property type="molecule type" value="Genomic_DNA"/>
</dbReference>
<accession>A0A2U9NT63</accession>
<name>A0A2U9NT63_9STRA</name>
<sequence>MRLVVRLSQGCFSFLPDLTDTQIEKQVHYAMRKGWAINIEWTDDPHPRNSYWELWGLPLFDITDTASVMYELANAREECADGYIRINAFDASYGVESCSMSFLANRPNYEPGFYLDRQEGPGRQMFYTIRGYALQGYAPGDRYDNKTDPIKD</sequence>
<gene>
    <name evidence="5 8" type="primary">rbcS</name>
    <name evidence="6" type="synonym">RBCS</name>
</gene>
<dbReference type="InterPro" id="IPR000894">
    <property type="entry name" value="RuBisCO_ssu_dom"/>
</dbReference>
<reference evidence="8" key="1">
    <citation type="journal article" date="2018" name="Adv. Bot. Res.">
        <title>Evolution of the Plastid Genomes in Diatoms.</title>
        <authorList>
            <person name="Yu M."/>
            <person name="Ashworth M.P."/>
            <person name="Hajrah N.H."/>
            <person name="Khiyami M.A."/>
            <person name="Sabir M.J."/>
            <person name="Alhebshi A.M."/>
            <person name="Al-Malki A.L."/>
            <person name="Sabir J.S.M."/>
            <person name="Theriot E.C."/>
            <person name="Jansen R.K."/>
        </authorList>
    </citation>
    <scope>NUCLEOTIDE SEQUENCE</scope>
</reference>
<comment type="function">
    <text evidence="5">RuBisCO catalyzes two reactions: the carboxylation of D-ribulose 1,5-bisphosphate, the primary event in carbon dioxide fixation, as well as the oxidative fragmentation of the pentose substrate in the photorespiration process. Both reactions occur simultaneously and in competition at the same active site. Although the small subunit is not catalytic it is essential for maximal activity.</text>
</comment>
<keyword evidence="1 5" id="KW-0602">Photosynthesis</keyword>
<dbReference type="InterPro" id="IPR036385">
    <property type="entry name" value="RuBisCO_ssu_sf"/>
</dbReference>
<dbReference type="AlphaFoldDB" id="A0A2U9NT63"/>
<comment type="miscellaneous">
    <text evidence="5">The basic functional RuBisCO is composed of a large chain homodimer in a 'head-to-tail' conformation. In form I RuBisCO this homodimer is arranged in a barrel-like tetramer with the small subunits forming a tetrameric 'cap' on each end of the 'barrel'.</text>
</comment>
<evidence type="ECO:0000256" key="3">
    <source>
        <dbReference type="ARBA" id="ARBA00023300"/>
    </source>
</evidence>
<feature type="domain" description="Ribulose bisphosphate carboxylase small subunit" evidence="7">
    <location>
        <begin position="8"/>
        <end position="107"/>
    </location>
</feature>
<dbReference type="EMBL" id="MG755807">
    <property type="protein sequence ID" value="AWT40392.1"/>
    <property type="molecule type" value="Genomic_DNA"/>
</dbReference>
<evidence type="ECO:0000256" key="4">
    <source>
        <dbReference type="ARBA" id="ARBA00038826"/>
    </source>
</evidence>
<dbReference type="RefSeq" id="YP_009497679.1">
    <property type="nucleotide sequence ID" value="NC_038008.1"/>
</dbReference>
<dbReference type="PANTHER" id="PTHR31262">
    <property type="entry name" value="RIBULOSE BISPHOSPHATE CARBOXYLASE SMALL CHAIN 1, CHLOROPLASTIC"/>
    <property type="match status" value="1"/>
</dbReference>
<geneLocation type="chloroplast" evidence="8"/>
<dbReference type="Pfam" id="PF00101">
    <property type="entry name" value="RuBisCO_small"/>
    <property type="match status" value="1"/>
</dbReference>
<keyword evidence="2 5" id="KW-0113">Calvin cycle</keyword>
<dbReference type="GO" id="GO:0016984">
    <property type="term" value="F:ribulose-bisphosphate carboxylase activity"/>
    <property type="evidence" value="ECO:0007669"/>
    <property type="project" value="UniProtKB-UniRule"/>
</dbReference>
<dbReference type="CDD" id="cd03527">
    <property type="entry name" value="RuBisCO_small"/>
    <property type="match status" value="1"/>
</dbReference>
<keyword evidence="5 8" id="KW-0150">Chloroplast</keyword>
<dbReference type="SUPFAM" id="SSF55239">
    <property type="entry name" value="RuBisCO, small subunit"/>
    <property type="match status" value="1"/>
</dbReference>
<dbReference type="GeneID" id="36960255"/>
<organism evidence="8">
    <name type="scientific">Astrosyne radiata</name>
    <dbReference type="NCBI Taxonomy" id="1158023"/>
    <lineage>
        <taxon>Eukaryota</taxon>
        <taxon>Sar</taxon>
        <taxon>Stramenopiles</taxon>
        <taxon>Ochrophyta</taxon>
        <taxon>Bacillariophyta</taxon>
        <taxon>Fragilariophyceae</taxon>
        <taxon>Fragilariophycidae</taxon>
        <taxon>Cyclophorales</taxon>
        <taxon>Cyclophoraceae</taxon>
        <taxon>Astrosyne</taxon>
    </lineage>
</organism>
<keyword evidence="6 8" id="KW-0934">Plastid</keyword>
<dbReference type="GO" id="GO:0009507">
    <property type="term" value="C:chloroplast"/>
    <property type="evidence" value="ECO:0007669"/>
    <property type="project" value="UniProtKB-SubCell"/>
</dbReference>
<dbReference type="GO" id="GO:0019253">
    <property type="term" value="P:reductive pentose-phosphate cycle"/>
    <property type="evidence" value="ECO:0007669"/>
    <property type="project" value="UniProtKB-UniRule"/>
</dbReference>
<dbReference type="PANTHER" id="PTHR31262:SF23">
    <property type="entry name" value="RIBULOSE BISPHOSPHATE CARBOXYLASE SMALL SUBUNIT"/>
    <property type="match status" value="1"/>
</dbReference>
<evidence type="ECO:0000256" key="2">
    <source>
        <dbReference type="ARBA" id="ARBA00022567"/>
    </source>
</evidence>
<keyword evidence="5" id="KW-0601">Photorespiration</keyword>
<evidence type="ECO:0000313" key="8">
    <source>
        <dbReference type="EMBL" id="AWT40333.1"/>
    </source>
</evidence>
<dbReference type="HAMAP" id="MF_00859">
    <property type="entry name" value="RuBisCO_S_bact"/>
    <property type="match status" value="1"/>
</dbReference>
<proteinExistence type="inferred from homology"/>
<comment type="subcellular location">
    <subcellularLocation>
        <location evidence="5">Plastid</location>
        <location evidence="5">Chloroplast</location>
    </subcellularLocation>
</comment>
<dbReference type="InterPro" id="IPR024681">
    <property type="entry name" value="RuBisCO_ssu"/>
</dbReference>
<evidence type="ECO:0000256" key="5">
    <source>
        <dbReference type="HAMAP-Rule" id="MF_00859"/>
    </source>
</evidence>
<keyword evidence="3 5" id="KW-0120">Carbon dioxide fixation</keyword>
<evidence type="ECO:0000259" key="7">
    <source>
        <dbReference type="SMART" id="SM00961"/>
    </source>
</evidence>
<dbReference type="GeneID" id="36960330"/>
<protein>
    <recommendedName>
        <fullName evidence="5 6">Multifunctional fusion protein</fullName>
    </recommendedName>
    <domain>
        <recommendedName>
            <fullName evidence="5">Ribulose bisphosphate carboxylase small subunit</fullName>
            <shortName evidence="5">RuBisCO small subunit</shortName>
        </recommendedName>
    </domain>
    <domain>
        <recommendedName>
            <fullName evidence="6">Ribulose bisphosphate carboxylase small subunit, chloroplastic</fullName>
        </recommendedName>
    </domain>
</protein>
<dbReference type="Gene3D" id="3.30.190.10">
    <property type="entry name" value="Ribulose bisphosphate carboxylase, small subunit"/>
    <property type="match status" value="1"/>
</dbReference>
<dbReference type="SMART" id="SM00961">
    <property type="entry name" value="RuBisCO_small"/>
    <property type="match status" value="1"/>
</dbReference>